<protein>
    <recommendedName>
        <fullName evidence="2">YCII-related domain-containing protein</fullName>
    </recommendedName>
</protein>
<dbReference type="Proteomes" id="UP001501736">
    <property type="component" value="Unassembled WGS sequence"/>
</dbReference>
<comment type="similarity">
    <text evidence="1">Belongs to the YciI family.</text>
</comment>
<gene>
    <name evidence="3" type="ORF">GCM10020260_03920</name>
</gene>
<feature type="domain" description="YCII-related" evidence="2">
    <location>
        <begin position="17"/>
        <end position="116"/>
    </location>
</feature>
<keyword evidence="4" id="KW-1185">Reference proteome</keyword>
<comment type="caution">
    <text evidence="3">The sequence shown here is derived from an EMBL/GenBank/DDBJ whole genome shotgun (WGS) entry which is preliminary data.</text>
</comment>
<reference evidence="4" key="1">
    <citation type="journal article" date="2019" name="Int. J. Syst. Evol. Microbiol.">
        <title>The Global Catalogue of Microorganisms (GCM) 10K type strain sequencing project: providing services to taxonomists for standard genome sequencing and annotation.</title>
        <authorList>
            <consortium name="The Broad Institute Genomics Platform"/>
            <consortium name="The Broad Institute Genome Sequencing Center for Infectious Disease"/>
            <person name="Wu L."/>
            <person name="Ma J."/>
        </authorList>
    </citation>
    <scope>NUCLEOTIDE SEQUENCE [LARGE SCALE GENOMIC DNA]</scope>
    <source>
        <strain evidence="4">JCM 11483</strain>
    </source>
</reference>
<dbReference type="EMBL" id="BAAAYG010000002">
    <property type="protein sequence ID" value="GAA3280101.1"/>
    <property type="molecule type" value="Genomic_DNA"/>
</dbReference>
<organism evidence="3 4">
    <name type="scientific">Nesterenkonia halobia</name>
    <dbReference type="NCBI Taxonomy" id="37922"/>
    <lineage>
        <taxon>Bacteria</taxon>
        <taxon>Bacillati</taxon>
        <taxon>Actinomycetota</taxon>
        <taxon>Actinomycetes</taxon>
        <taxon>Micrococcales</taxon>
        <taxon>Micrococcaceae</taxon>
        <taxon>Nesterenkonia</taxon>
    </lineage>
</organism>
<dbReference type="Gene3D" id="3.30.70.1060">
    <property type="entry name" value="Dimeric alpha+beta barrel"/>
    <property type="match status" value="1"/>
</dbReference>
<evidence type="ECO:0000313" key="4">
    <source>
        <dbReference type="Proteomes" id="UP001501736"/>
    </source>
</evidence>
<sequence>MTRPTHLLIHRFVPGTGPAEDGDEQREEMRAWQDLDAELRAEGTLVAGWALDESTVHLGAMSEHDADAADAETAEDRSIIFAVHAVAAEDEAAAHAVAERMPHLHYGSTEVRPVMEG</sequence>
<accession>A0ABP6R7K4</accession>
<name>A0ABP6R7K4_9MICC</name>
<evidence type="ECO:0000313" key="3">
    <source>
        <dbReference type="EMBL" id="GAA3280101.1"/>
    </source>
</evidence>
<proteinExistence type="inferred from homology"/>
<dbReference type="InterPro" id="IPR011008">
    <property type="entry name" value="Dimeric_a/b-barrel"/>
</dbReference>
<evidence type="ECO:0000256" key="1">
    <source>
        <dbReference type="ARBA" id="ARBA00007689"/>
    </source>
</evidence>
<evidence type="ECO:0000259" key="2">
    <source>
        <dbReference type="Pfam" id="PF03795"/>
    </source>
</evidence>
<dbReference type="InterPro" id="IPR005545">
    <property type="entry name" value="YCII"/>
</dbReference>
<dbReference type="Pfam" id="PF03795">
    <property type="entry name" value="YCII"/>
    <property type="match status" value="1"/>
</dbReference>
<dbReference type="SUPFAM" id="SSF54909">
    <property type="entry name" value="Dimeric alpha+beta barrel"/>
    <property type="match status" value="1"/>
</dbReference>
<dbReference type="RefSeq" id="WP_344717594.1">
    <property type="nucleotide sequence ID" value="NZ_BAAAYG010000002.1"/>
</dbReference>